<evidence type="ECO:0000313" key="1">
    <source>
        <dbReference type="EMBL" id="SDT85706.1"/>
    </source>
</evidence>
<organism evidence="1 2">
    <name type="scientific">Gordonia westfalica</name>
    <dbReference type="NCBI Taxonomy" id="158898"/>
    <lineage>
        <taxon>Bacteria</taxon>
        <taxon>Bacillati</taxon>
        <taxon>Actinomycetota</taxon>
        <taxon>Actinomycetes</taxon>
        <taxon>Mycobacteriales</taxon>
        <taxon>Gordoniaceae</taxon>
        <taxon>Gordonia</taxon>
    </lineage>
</organism>
<sequence length="66" mass="7062">MTAEQSAWFAIAYEIRTLTIALTEQTYNLNAVLSVTNCEIAGLNGGCVMTRILGVSAVPVSSHRTC</sequence>
<accession>A0A1H2DSA4</accession>
<proteinExistence type="predicted"/>
<dbReference type="AlphaFoldDB" id="A0A1H2DSA4"/>
<name>A0A1H2DSA4_9ACTN</name>
<evidence type="ECO:0000313" key="2">
    <source>
        <dbReference type="Proteomes" id="UP000183180"/>
    </source>
</evidence>
<gene>
    <name evidence="1" type="ORF">SAMN04488548_12051</name>
</gene>
<reference evidence="1 2" key="1">
    <citation type="submission" date="2016-10" db="EMBL/GenBank/DDBJ databases">
        <authorList>
            <person name="de Groot N.N."/>
        </authorList>
    </citation>
    <scope>NUCLEOTIDE SEQUENCE [LARGE SCALE GENOMIC DNA]</scope>
    <source>
        <strain evidence="1 2">DSM 44215</strain>
    </source>
</reference>
<dbReference type="EMBL" id="FNLM01000020">
    <property type="protein sequence ID" value="SDT85706.1"/>
    <property type="molecule type" value="Genomic_DNA"/>
</dbReference>
<dbReference type="Proteomes" id="UP000183180">
    <property type="component" value="Unassembled WGS sequence"/>
</dbReference>
<protein>
    <submittedName>
        <fullName evidence="1">Uncharacterized protein</fullName>
    </submittedName>
</protein>